<name>A0A0H2KTH1_9MICO</name>
<evidence type="ECO:0000256" key="1">
    <source>
        <dbReference type="ARBA" id="ARBA00004496"/>
    </source>
</evidence>
<dbReference type="FunFam" id="2.40.50.140:FF:000006">
    <property type="entry name" value="Cold shock protein CspC"/>
    <property type="match status" value="1"/>
</dbReference>
<dbReference type="InterPro" id="IPR012340">
    <property type="entry name" value="NA-bd_OB-fold"/>
</dbReference>
<dbReference type="PRINTS" id="PR00050">
    <property type="entry name" value="COLDSHOCK"/>
</dbReference>
<organism evidence="5 6">
    <name type="scientific">Cellulosimicrobium funkei</name>
    <dbReference type="NCBI Taxonomy" id="264251"/>
    <lineage>
        <taxon>Bacteria</taxon>
        <taxon>Bacillati</taxon>
        <taxon>Actinomycetota</taxon>
        <taxon>Actinomycetes</taxon>
        <taxon>Micrococcales</taxon>
        <taxon>Promicromonosporaceae</taxon>
        <taxon>Cellulosimicrobium</taxon>
    </lineage>
</organism>
<feature type="domain" description="CSD" evidence="4">
    <location>
        <begin position="1"/>
        <end position="66"/>
    </location>
</feature>
<dbReference type="InterPro" id="IPR050181">
    <property type="entry name" value="Cold_shock_domain"/>
</dbReference>
<dbReference type="SMART" id="SM00357">
    <property type="entry name" value="CSP"/>
    <property type="match status" value="1"/>
</dbReference>
<sequence>MAQGTVKWFNSEKGYGFITPAAGGQDLFVHFSAIQTDGYRTLDEGQEVEFELGQGTKGPQAEQVRPL</sequence>
<gene>
    <name evidence="5" type="ORF">FB00_08205</name>
</gene>
<dbReference type="InterPro" id="IPR011129">
    <property type="entry name" value="CSD"/>
</dbReference>
<dbReference type="PROSITE" id="PS51857">
    <property type="entry name" value="CSD_2"/>
    <property type="match status" value="1"/>
</dbReference>
<dbReference type="PANTHER" id="PTHR11544">
    <property type="entry name" value="COLD SHOCK DOMAIN CONTAINING PROTEINS"/>
    <property type="match status" value="1"/>
</dbReference>
<keyword evidence="2" id="KW-0963">Cytoplasm</keyword>
<comment type="caution">
    <text evidence="5">The sequence shown here is derived from an EMBL/GenBank/DDBJ whole genome shotgun (WGS) entry which is preliminary data.</text>
</comment>
<dbReference type="Proteomes" id="UP000035265">
    <property type="component" value="Unassembled WGS sequence"/>
</dbReference>
<dbReference type="CDD" id="cd04458">
    <property type="entry name" value="CSP_CDS"/>
    <property type="match status" value="1"/>
</dbReference>
<evidence type="ECO:0000256" key="2">
    <source>
        <dbReference type="ARBA" id="ARBA00022490"/>
    </source>
</evidence>
<dbReference type="InterPro" id="IPR002059">
    <property type="entry name" value="CSP_DNA-bd"/>
</dbReference>
<dbReference type="PROSITE" id="PS00352">
    <property type="entry name" value="CSD_1"/>
    <property type="match status" value="1"/>
</dbReference>
<dbReference type="InterPro" id="IPR019844">
    <property type="entry name" value="CSD_CS"/>
</dbReference>
<dbReference type="Gene3D" id="2.40.50.140">
    <property type="entry name" value="Nucleic acid-binding proteins"/>
    <property type="match status" value="1"/>
</dbReference>
<evidence type="ECO:0000259" key="4">
    <source>
        <dbReference type="PROSITE" id="PS51857"/>
    </source>
</evidence>
<dbReference type="EMBL" id="JNBQ01000006">
    <property type="protein sequence ID" value="KLN35119.1"/>
    <property type="molecule type" value="Genomic_DNA"/>
</dbReference>
<dbReference type="GO" id="GO:0005737">
    <property type="term" value="C:cytoplasm"/>
    <property type="evidence" value="ECO:0007669"/>
    <property type="project" value="UniProtKB-SubCell"/>
</dbReference>
<dbReference type="PATRIC" id="fig|264251.5.peg.1670"/>
<evidence type="ECO:0000256" key="3">
    <source>
        <dbReference type="RuleBase" id="RU000408"/>
    </source>
</evidence>
<evidence type="ECO:0000313" key="5">
    <source>
        <dbReference type="EMBL" id="KLN35119.1"/>
    </source>
</evidence>
<dbReference type="Pfam" id="PF00313">
    <property type="entry name" value="CSD"/>
    <property type="match status" value="1"/>
</dbReference>
<comment type="subcellular location">
    <subcellularLocation>
        <location evidence="1 3">Cytoplasm</location>
    </subcellularLocation>
</comment>
<keyword evidence="6" id="KW-1185">Reference proteome</keyword>
<evidence type="ECO:0000313" key="6">
    <source>
        <dbReference type="Proteomes" id="UP000035265"/>
    </source>
</evidence>
<dbReference type="SUPFAM" id="SSF50249">
    <property type="entry name" value="Nucleic acid-binding proteins"/>
    <property type="match status" value="1"/>
</dbReference>
<dbReference type="AlphaFoldDB" id="A0A0H2KTH1"/>
<protein>
    <submittedName>
        <fullName evidence="5">Cold-shock protein</fullName>
    </submittedName>
</protein>
<dbReference type="GO" id="GO:0003676">
    <property type="term" value="F:nucleic acid binding"/>
    <property type="evidence" value="ECO:0007669"/>
    <property type="project" value="InterPro"/>
</dbReference>
<dbReference type="InterPro" id="IPR012156">
    <property type="entry name" value="Cold_shock_CspA"/>
</dbReference>
<proteinExistence type="predicted"/>
<dbReference type="PIRSF" id="PIRSF002599">
    <property type="entry name" value="Cold_shock_A"/>
    <property type="match status" value="1"/>
</dbReference>
<dbReference type="RefSeq" id="WP_047232397.1">
    <property type="nucleotide sequence ID" value="NZ_JNBQ01000006.1"/>
</dbReference>
<accession>A0A0H2KTH1</accession>
<dbReference type="STRING" id="264251.FB00_08205"/>
<reference evidence="5 6" key="1">
    <citation type="submission" date="2014-05" db="EMBL/GenBank/DDBJ databases">
        <title>Cellulosimicrobium funkei U11 genome.</title>
        <authorList>
            <person name="Hu C."/>
            <person name="Gong Y."/>
            <person name="Wan W."/>
            <person name="Jiang M."/>
        </authorList>
    </citation>
    <scope>NUCLEOTIDE SEQUENCE [LARGE SCALE GENOMIC DNA]</scope>
    <source>
        <strain evidence="5 6">U11</strain>
    </source>
</reference>